<organism evidence="1 2">
    <name type="scientific">Penicillium oxalicum (strain 114-2 / CGMCC 5302)</name>
    <name type="common">Penicillium decumbens</name>
    <dbReference type="NCBI Taxonomy" id="933388"/>
    <lineage>
        <taxon>Eukaryota</taxon>
        <taxon>Fungi</taxon>
        <taxon>Dikarya</taxon>
        <taxon>Ascomycota</taxon>
        <taxon>Pezizomycotina</taxon>
        <taxon>Eurotiomycetes</taxon>
        <taxon>Eurotiomycetidae</taxon>
        <taxon>Eurotiales</taxon>
        <taxon>Aspergillaceae</taxon>
        <taxon>Penicillium</taxon>
    </lineage>
</organism>
<keyword evidence="2" id="KW-1185">Reference proteome</keyword>
<dbReference type="AlphaFoldDB" id="S7Z630"/>
<sequence>MEKGCVANSMPRKVIPVLPMSCQNRKQVGVWGEGMEKLWDKRVVVYQLSLGRGTAEDGNGGRFEFREGTEPLRQWVRTHSRDWDPGDIWHNLSFAYSDSTLVTTVYFMIMSTRSQSEPKCFLSPTQCKRGASFWYGQQASPAPAHCTGYLLLVSGVVSEIPLLSHDLTINPPRRRQDQTAAVRTYGSTWYVQSDESLLNSTGPDVGPQTPSDVLSAEVMWRGSLFHTSLAKWPRLNHTATPGNGTIDSQAFEVNMYRVGNRGYALSTSHSTIGP</sequence>
<evidence type="ECO:0000313" key="2">
    <source>
        <dbReference type="Proteomes" id="UP000019376"/>
    </source>
</evidence>
<protein>
    <submittedName>
        <fullName evidence="1">Uncharacterized protein</fullName>
    </submittedName>
</protein>
<proteinExistence type="predicted"/>
<gene>
    <name evidence="1" type="ORF">PDE_00518</name>
</gene>
<dbReference type="Proteomes" id="UP000019376">
    <property type="component" value="Unassembled WGS sequence"/>
</dbReference>
<accession>S7Z630</accession>
<dbReference type="EMBL" id="KB644408">
    <property type="protein sequence ID" value="EPS25584.1"/>
    <property type="molecule type" value="Genomic_DNA"/>
</dbReference>
<name>S7Z630_PENO1</name>
<evidence type="ECO:0000313" key="1">
    <source>
        <dbReference type="EMBL" id="EPS25584.1"/>
    </source>
</evidence>
<reference evidence="1 2" key="1">
    <citation type="journal article" date="2013" name="PLoS ONE">
        <title>Genomic and secretomic analyses reveal unique features of the lignocellulolytic enzyme system of Penicillium decumbens.</title>
        <authorList>
            <person name="Liu G."/>
            <person name="Zhang L."/>
            <person name="Wei X."/>
            <person name="Zou G."/>
            <person name="Qin Y."/>
            <person name="Ma L."/>
            <person name="Li J."/>
            <person name="Zheng H."/>
            <person name="Wang S."/>
            <person name="Wang C."/>
            <person name="Xun L."/>
            <person name="Zhao G.-P."/>
            <person name="Zhou Z."/>
            <person name="Qu Y."/>
        </authorList>
    </citation>
    <scope>NUCLEOTIDE SEQUENCE [LARGE SCALE GENOMIC DNA]</scope>
    <source>
        <strain evidence="2">114-2 / CGMCC 5302</strain>
    </source>
</reference>
<dbReference type="HOGENOM" id="CLU_1016001_0_0_1"/>